<gene>
    <name evidence="1" type="ORF">ZHAS_00003621</name>
</gene>
<reference evidence="1 3" key="1">
    <citation type="journal article" date="2014" name="BMC Genomics">
        <title>Genome sequence of Anopheles sinensis provides insight into genetics basis of mosquito competence for malaria parasites.</title>
        <authorList>
            <person name="Zhou D."/>
            <person name="Zhang D."/>
            <person name="Ding G."/>
            <person name="Shi L."/>
            <person name="Hou Q."/>
            <person name="Ye Y."/>
            <person name="Xu Y."/>
            <person name="Zhou H."/>
            <person name="Xiong C."/>
            <person name="Li S."/>
            <person name="Yu J."/>
            <person name="Hong S."/>
            <person name="Yu X."/>
            <person name="Zou P."/>
            <person name="Chen C."/>
            <person name="Chang X."/>
            <person name="Wang W."/>
            <person name="Lv Y."/>
            <person name="Sun Y."/>
            <person name="Ma L."/>
            <person name="Shen B."/>
            <person name="Zhu C."/>
        </authorList>
    </citation>
    <scope>NUCLEOTIDE SEQUENCE [LARGE SCALE GENOMIC DNA]</scope>
</reference>
<organism evidence="1">
    <name type="scientific">Anopheles sinensis</name>
    <name type="common">Mosquito</name>
    <dbReference type="NCBI Taxonomy" id="74873"/>
    <lineage>
        <taxon>Eukaryota</taxon>
        <taxon>Metazoa</taxon>
        <taxon>Ecdysozoa</taxon>
        <taxon>Arthropoda</taxon>
        <taxon>Hexapoda</taxon>
        <taxon>Insecta</taxon>
        <taxon>Pterygota</taxon>
        <taxon>Neoptera</taxon>
        <taxon>Endopterygota</taxon>
        <taxon>Diptera</taxon>
        <taxon>Nematocera</taxon>
        <taxon>Culicoidea</taxon>
        <taxon>Culicidae</taxon>
        <taxon>Anophelinae</taxon>
        <taxon>Anopheles</taxon>
    </lineage>
</organism>
<dbReference type="VEuPathDB" id="VectorBase:ASIC003621"/>
<dbReference type="GO" id="GO:0016740">
    <property type="term" value="F:transferase activity"/>
    <property type="evidence" value="ECO:0007669"/>
    <property type="project" value="UniProtKB-KW"/>
</dbReference>
<keyword evidence="1" id="KW-0808">Transferase</keyword>
<dbReference type="EnsemblMetazoa" id="ASIC003621-RA">
    <property type="protein sequence ID" value="ASIC003621-PA"/>
    <property type="gene ID" value="ASIC003621"/>
</dbReference>
<keyword evidence="3" id="KW-1185">Reference proteome</keyword>
<name>A0A084VEU7_ANOSI</name>
<dbReference type="EMBL" id="ATLV01012311">
    <property type="status" value="NOT_ANNOTATED_CDS"/>
    <property type="molecule type" value="Genomic_DNA"/>
</dbReference>
<evidence type="ECO:0000313" key="1">
    <source>
        <dbReference type="EMBL" id="KFB36491.1"/>
    </source>
</evidence>
<dbReference type="Proteomes" id="UP000030765">
    <property type="component" value="Unassembled WGS sequence"/>
</dbReference>
<reference evidence="2" key="2">
    <citation type="submission" date="2020-05" db="UniProtKB">
        <authorList>
            <consortium name="EnsemblMetazoa"/>
        </authorList>
    </citation>
    <scope>IDENTIFICATION</scope>
</reference>
<accession>A0A084VEU7</accession>
<proteinExistence type="predicted"/>
<evidence type="ECO:0000313" key="2">
    <source>
        <dbReference type="EnsemblMetazoa" id="ASIC003621-PA"/>
    </source>
</evidence>
<sequence length="72" mass="7568">MLHLCAVAPISSRKPWSLGLPSPFSDIDKAERTNGAGGAGALMTMVVSQGPYRRESTPQSWMGEGCGIATTM</sequence>
<dbReference type="AlphaFoldDB" id="A0A084VEU7"/>
<dbReference type="EMBL" id="KE524780">
    <property type="protein sequence ID" value="KFB36491.1"/>
    <property type="molecule type" value="Genomic_DNA"/>
</dbReference>
<evidence type="ECO:0000313" key="3">
    <source>
        <dbReference type="Proteomes" id="UP000030765"/>
    </source>
</evidence>
<protein>
    <submittedName>
        <fullName evidence="1 2">Sugar O-acetyltransferase</fullName>
    </submittedName>
</protein>